<dbReference type="AlphaFoldDB" id="A0AAW4Q021"/>
<comment type="caution">
    <text evidence="1">The sequence shown here is derived from an EMBL/GenBank/DDBJ whole genome shotgun (WGS) entry which is preliminary data.</text>
</comment>
<accession>A0AAW4Q021</accession>
<dbReference type="EMBL" id="RKLR01000036">
    <property type="protein sequence ID" value="MBX0326070.1"/>
    <property type="molecule type" value="Genomic_DNA"/>
</dbReference>
<gene>
    <name evidence="1" type="ORF">EGH21_23975</name>
</gene>
<reference evidence="1 2" key="1">
    <citation type="submission" date="2021-06" db="EMBL/GenBank/DDBJ databases">
        <title>Halomicroarcula sp. a new haloarchaeum isolated from saline soil.</title>
        <authorList>
            <person name="Duran-Viseras A."/>
            <person name="Sanchez-Porro C."/>
            <person name="Ventosa A."/>
        </authorList>
    </citation>
    <scope>NUCLEOTIDE SEQUENCE [LARGE SCALE GENOMIC DNA]</scope>
    <source>
        <strain evidence="1 2">F13</strain>
    </source>
</reference>
<protein>
    <submittedName>
        <fullName evidence="1">Uncharacterized protein</fullName>
    </submittedName>
</protein>
<evidence type="ECO:0000313" key="1">
    <source>
        <dbReference type="EMBL" id="MBX0326070.1"/>
    </source>
</evidence>
<evidence type="ECO:0000313" key="2">
    <source>
        <dbReference type="Proteomes" id="UP001430377"/>
    </source>
</evidence>
<dbReference type="RefSeq" id="WP_220620916.1">
    <property type="nucleotide sequence ID" value="NZ_RKLR01000036.1"/>
</dbReference>
<name>A0AAW4Q021_9EURY</name>
<organism evidence="1 2">
    <name type="scientific">Haloarcula rubra</name>
    <dbReference type="NCBI Taxonomy" id="2487747"/>
    <lineage>
        <taxon>Archaea</taxon>
        <taxon>Methanobacteriati</taxon>
        <taxon>Methanobacteriota</taxon>
        <taxon>Stenosarchaea group</taxon>
        <taxon>Halobacteria</taxon>
        <taxon>Halobacteriales</taxon>
        <taxon>Haloarculaceae</taxon>
        <taxon>Haloarcula</taxon>
    </lineage>
</organism>
<keyword evidence="2" id="KW-1185">Reference proteome</keyword>
<proteinExistence type="predicted"/>
<sequence length="287" mass="31526">MTTQPTADQTDSLVDDHDAEHLDIDIDLDTPTTEDIRTLLDQYISDDVDPLLETLLDTLLDLTDHLQSKLEDLETHIERTHDVATTASAKTEQQASHLEDLEADQTKTHDIATTAVAKAQQLEADDDHDSLPAGVEPSSSPLDFFANCRDAAIKNAFVAEANRQNTYRAIRVAKRWPEFATTRHDGSSVFLTRDDLTTALTAELGHKPHRQTVHRVWETLLDLGGDDVTESTRQVGRQQTPTEILELDIDTAEGLLDQRYVGLDLLDGTALKATTGGVTPVVTGGEA</sequence>
<dbReference type="Proteomes" id="UP001430377">
    <property type="component" value="Unassembled WGS sequence"/>
</dbReference>